<dbReference type="Pfam" id="PF12937">
    <property type="entry name" value="F-box-like"/>
    <property type="match status" value="1"/>
</dbReference>
<evidence type="ECO:0000259" key="3">
    <source>
        <dbReference type="PROSITE" id="PS51114"/>
    </source>
</evidence>
<reference evidence="4" key="2">
    <citation type="submission" date="2025-09" db="UniProtKB">
        <authorList>
            <consortium name="Ensembl"/>
        </authorList>
    </citation>
    <scope>IDENTIFICATION</scope>
</reference>
<accession>A0A8C3I1K0</accession>
<dbReference type="AlphaFoldDB" id="A0A8C3I1K0"/>
<evidence type="ECO:0000259" key="2">
    <source>
        <dbReference type="PROSITE" id="PS50181"/>
    </source>
</evidence>
<keyword evidence="1" id="KW-0833">Ubl conjugation pathway</keyword>
<proteinExistence type="predicted"/>
<dbReference type="PROSITE" id="PS50181">
    <property type="entry name" value="FBOX"/>
    <property type="match status" value="1"/>
</dbReference>
<dbReference type="OMA" id="TCFASSY"/>
<evidence type="ECO:0000313" key="4">
    <source>
        <dbReference type="Ensembl" id="ENSCPBP00000026692.1"/>
    </source>
</evidence>
<dbReference type="GO" id="GO:0005737">
    <property type="term" value="C:cytoplasm"/>
    <property type="evidence" value="ECO:0007669"/>
    <property type="project" value="TreeGrafter"/>
</dbReference>
<dbReference type="Proteomes" id="UP000694380">
    <property type="component" value="Unplaced"/>
</dbReference>
<evidence type="ECO:0008006" key="6">
    <source>
        <dbReference type="Google" id="ProtNLM"/>
    </source>
</evidence>
<dbReference type="SUPFAM" id="SSF49785">
    <property type="entry name" value="Galactose-binding domain-like"/>
    <property type="match status" value="1"/>
</dbReference>
<keyword evidence="5" id="KW-1185">Reference proteome</keyword>
<dbReference type="SUPFAM" id="SSF81383">
    <property type="entry name" value="F-box domain"/>
    <property type="match status" value="1"/>
</dbReference>
<dbReference type="GO" id="GO:0006516">
    <property type="term" value="P:glycoprotein catabolic process"/>
    <property type="evidence" value="ECO:0007669"/>
    <property type="project" value="TreeGrafter"/>
</dbReference>
<reference evidence="4" key="1">
    <citation type="submission" date="2025-08" db="UniProtKB">
        <authorList>
            <consortium name="Ensembl"/>
        </authorList>
    </citation>
    <scope>IDENTIFICATION</scope>
</reference>
<dbReference type="SMART" id="SM01198">
    <property type="entry name" value="FBA"/>
    <property type="match status" value="1"/>
</dbReference>
<evidence type="ECO:0000256" key="1">
    <source>
        <dbReference type="ARBA" id="ARBA00022786"/>
    </source>
</evidence>
<dbReference type="Gene3D" id="2.60.120.260">
    <property type="entry name" value="Galactose-binding domain-like"/>
    <property type="match status" value="1"/>
</dbReference>
<dbReference type="GeneTree" id="ENSGT00940000161841"/>
<feature type="domain" description="F-box" evidence="2">
    <location>
        <begin position="12"/>
        <end position="59"/>
    </location>
</feature>
<protein>
    <recommendedName>
        <fullName evidence="6">F-box only protein 27</fullName>
    </recommendedName>
</protein>
<dbReference type="PANTHER" id="PTHR12125:SF9">
    <property type="entry name" value="F-BOX ONLY PROTEIN 27"/>
    <property type="match status" value="1"/>
</dbReference>
<dbReference type="FunFam" id="1.20.1280.50:FF:000002">
    <property type="entry name" value="F-box only protein 44"/>
    <property type="match status" value="1"/>
</dbReference>
<dbReference type="GO" id="GO:0036503">
    <property type="term" value="P:ERAD pathway"/>
    <property type="evidence" value="ECO:0007669"/>
    <property type="project" value="TreeGrafter"/>
</dbReference>
<dbReference type="FunFam" id="2.60.120.260:FF:000012">
    <property type="entry name" value="F-box only protein 2"/>
    <property type="match status" value="1"/>
</dbReference>
<dbReference type="SMART" id="SM00256">
    <property type="entry name" value="FBOX"/>
    <property type="match status" value="1"/>
</dbReference>
<sequence>MGQSESRAPPVLLDLNPLPDELLAQILSWVPGRALVTRCRLVCRRWRDLIDGPTVWRLQGERCPGLGATLAAARLCLPPQWSRICVLEPFGRNLVRNPCGQDQFSHWQVEHGGHGWKVEENRCPVEGAPAQTCFVSSFQWCIKSQLVDLLKEGLWEKLLDTYQPEIYIADWWGAREDCGCEYSICVRLLAANRTTVIAEFQATPDPIQQWNDAQYHQVSRLRCQLSGNIWGPGVRHLGSRTDSATGLTLGKSLPLPVPPFPCERGITIPSRVTRCPDIWGFVLYRLLLPSHPHPDFSHSLSGHPNTKLYCKVL</sequence>
<feature type="domain" description="FBA" evidence="3">
    <location>
        <begin position="84"/>
        <end position="261"/>
    </location>
</feature>
<evidence type="ECO:0000313" key="5">
    <source>
        <dbReference type="Proteomes" id="UP000694380"/>
    </source>
</evidence>
<dbReference type="PANTHER" id="PTHR12125">
    <property type="entry name" value="F-BOX ONLY PROTEIN 6-LIKE PROTEIN"/>
    <property type="match status" value="1"/>
</dbReference>
<dbReference type="Ensembl" id="ENSCPBT00000031446.1">
    <property type="protein sequence ID" value="ENSCPBP00000026692.1"/>
    <property type="gene ID" value="ENSCPBG00000018952.1"/>
</dbReference>
<dbReference type="InterPro" id="IPR036047">
    <property type="entry name" value="F-box-like_dom_sf"/>
</dbReference>
<dbReference type="InterPro" id="IPR001810">
    <property type="entry name" value="F-box_dom"/>
</dbReference>
<gene>
    <name evidence="4" type="primary">LOC101941195</name>
</gene>
<dbReference type="Pfam" id="PF04300">
    <property type="entry name" value="FBA"/>
    <property type="match status" value="1"/>
</dbReference>
<dbReference type="Gene3D" id="1.20.1280.50">
    <property type="match status" value="1"/>
</dbReference>
<dbReference type="InterPro" id="IPR008979">
    <property type="entry name" value="Galactose-bd-like_sf"/>
</dbReference>
<name>A0A8C3I1K0_CHRPI</name>
<dbReference type="GO" id="GO:0019005">
    <property type="term" value="C:SCF ubiquitin ligase complex"/>
    <property type="evidence" value="ECO:0007669"/>
    <property type="project" value="TreeGrafter"/>
</dbReference>
<dbReference type="InterPro" id="IPR039752">
    <property type="entry name" value="F-box_only"/>
</dbReference>
<dbReference type="PROSITE" id="PS51114">
    <property type="entry name" value="FBA"/>
    <property type="match status" value="1"/>
</dbReference>
<dbReference type="InterPro" id="IPR007397">
    <property type="entry name" value="F-box-assoc_dom"/>
</dbReference>
<dbReference type="GO" id="GO:0031146">
    <property type="term" value="P:SCF-dependent proteasomal ubiquitin-dependent protein catabolic process"/>
    <property type="evidence" value="ECO:0007669"/>
    <property type="project" value="TreeGrafter"/>
</dbReference>
<dbReference type="GO" id="GO:0061630">
    <property type="term" value="F:ubiquitin protein ligase activity"/>
    <property type="evidence" value="ECO:0007669"/>
    <property type="project" value="TreeGrafter"/>
</dbReference>
<organism evidence="4 5">
    <name type="scientific">Chrysemys picta bellii</name>
    <name type="common">Western painted turtle</name>
    <name type="synonym">Emys bellii</name>
    <dbReference type="NCBI Taxonomy" id="8478"/>
    <lineage>
        <taxon>Eukaryota</taxon>
        <taxon>Metazoa</taxon>
        <taxon>Chordata</taxon>
        <taxon>Craniata</taxon>
        <taxon>Vertebrata</taxon>
        <taxon>Euteleostomi</taxon>
        <taxon>Archelosauria</taxon>
        <taxon>Testudinata</taxon>
        <taxon>Testudines</taxon>
        <taxon>Cryptodira</taxon>
        <taxon>Durocryptodira</taxon>
        <taxon>Testudinoidea</taxon>
        <taxon>Emydidae</taxon>
        <taxon>Chrysemys</taxon>
    </lineage>
</organism>